<organism evidence="2 3">
    <name type="scientific">Agrocybe chaxingu</name>
    <dbReference type="NCBI Taxonomy" id="84603"/>
    <lineage>
        <taxon>Eukaryota</taxon>
        <taxon>Fungi</taxon>
        <taxon>Dikarya</taxon>
        <taxon>Basidiomycota</taxon>
        <taxon>Agaricomycotina</taxon>
        <taxon>Agaricomycetes</taxon>
        <taxon>Agaricomycetidae</taxon>
        <taxon>Agaricales</taxon>
        <taxon>Agaricineae</taxon>
        <taxon>Strophariaceae</taxon>
        <taxon>Agrocybe</taxon>
    </lineage>
</organism>
<dbReference type="AlphaFoldDB" id="A0A9W8K5X2"/>
<evidence type="ECO:0000313" key="3">
    <source>
        <dbReference type="Proteomes" id="UP001148786"/>
    </source>
</evidence>
<reference evidence="2" key="1">
    <citation type="submission" date="2022-07" db="EMBL/GenBank/DDBJ databases">
        <title>Genome Sequence of Agrocybe chaxingu.</title>
        <authorList>
            <person name="Buettner E."/>
        </authorList>
    </citation>
    <scope>NUCLEOTIDE SEQUENCE</scope>
    <source>
        <strain evidence="2">MP-N11</strain>
    </source>
</reference>
<accession>A0A9W8K5X2</accession>
<feature type="region of interest" description="Disordered" evidence="1">
    <location>
        <begin position="689"/>
        <end position="721"/>
    </location>
</feature>
<feature type="compositionally biased region" description="Acidic residues" evidence="1">
    <location>
        <begin position="690"/>
        <end position="702"/>
    </location>
</feature>
<dbReference type="OrthoDB" id="3250555at2759"/>
<feature type="region of interest" description="Disordered" evidence="1">
    <location>
        <begin position="193"/>
        <end position="213"/>
    </location>
</feature>
<name>A0A9W8K5X2_9AGAR</name>
<feature type="region of interest" description="Disordered" evidence="1">
    <location>
        <begin position="1"/>
        <end position="171"/>
    </location>
</feature>
<proteinExistence type="predicted"/>
<feature type="region of interest" description="Disordered" evidence="1">
    <location>
        <begin position="283"/>
        <end position="306"/>
    </location>
</feature>
<protein>
    <submittedName>
        <fullName evidence="2">Uncharacterized protein</fullName>
    </submittedName>
</protein>
<feature type="compositionally biased region" description="Low complexity" evidence="1">
    <location>
        <begin position="110"/>
        <end position="150"/>
    </location>
</feature>
<sequence>MSSSSPISRTADRVAYGKTAQLRLPQPSRKAQTEPEPDYIQSSESKSPANAAYIPQKENGDSPASDYQRSSPFRSSSPFLDCSSPIALSHDEAEDNDRDTLLDCTNVTVPPLSSSPPECSSSSPQSAHSSESNNGSFCSSTSTSDSLPSTWDEFIAPPPLDETPDDSKADGFGRRLHDLLLVALKERELAGSDIGQATPHHSGDQISTGTPPRRSKWFVDALVDIPAQETTEKSVEVLSPIRFEVPEKVHESPVDKGITESYRPAYRVIKNAGSFVPSNIEHDAEPLTKRQKTRNDAGAHSRDRIYAQRSASLRRAESLKSVFDDGRHTISAEEVPTVPTTPVVEKTKRSPEQHAAPSHQVLLLPVPIIAPPEDHVASLPLSPETLAKVRLRKFLEKEEAQRRGEDLPCGESAHPPGWMLEDLIDLELCEAEVDGRDEVSYEWERVLGLGQGMREEVIAWILEVLPIPLSRNVIEAKASPPKCNTPSEASSPITSISITTTTTAKTTANDNSEFARPGFNLFDQLKNSPQTRFHAAWMFLRYFYLTMSPEVEPKESKGGLFRQSSLDSIATTSTEHEGLYAHEYLSLSPHNMSHEDLETTHRDILSALDYTLGVTPQLLMDELWFALPSLQALLDFEGGWQSAMADAWRFLFDALKEPDVLKYPISLLTVLAVMNGITEGLARKYRFEEVTEGQEEDEDEESSPTATTAASPEQVRRPDSPTTWIERAKDEAEGVLCDIQALVGITDVRDLTQLRDLRAWANTRMNRNVTTT</sequence>
<keyword evidence="3" id="KW-1185">Reference proteome</keyword>
<feature type="compositionally biased region" description="Low complexity" evidence="1">
    <location>
        <begin position="69"/>
        <end position="79"/>
    </location>
</feature>
<evidence type="ECO:0000313" key="2">
    <source>
        <dbReference type="EMBL" id="KAJ3507532.1"/>
    </source>
</evidence>
<gene>
    <name evidence="2" type="ORF">NLJ89_g6247</name>
</gene>
<evidence type="ECO:0000256" key="1">
    <source>
        <dbReference type="SAM" id="MobiDB-lite"/>
    </source>
</evidence>
<dbReference type="Proteomes" id="UP001148786">
    <property type="component" value="Unassembled WGS sequence"/>
</dbReference>
<comment type="caution">
    <text evidence="2">The sequence shown here is derived from an EMBL/GenBank/DDBJ whole genome shotgun (WGS) entry which is preliminary data.</text>
</comment>
<feature type="compositionally biased region" description="Low complexity" evidence="1">
    <location>
        <begin position="703"/>
        <end position="713"/>
    </location>
</feature>
<dbReference type="EMBL" id="JANKHO010000650">
    <property type="protein sequence ID" value="KAJ3507532.1"/>
    <property type="molecule type" value="Genomic_DNA"/>
</dbReference>